<evidence type="ECO:0000313" key="4">
    <source>
        <dbReference type="Proteomes" id="UP000656804"/>
    </source>
</evidence>
<organism evidence="3 4">
    <name type="scientific">Nocardioides acrostichi</name>
    <dbReference type="NCBI Taxonomy" id="2784339"/>
    <lineage>
        <taxon>Bacteria</taxon>
        <taxon>Bacillati</taxon>
        <taxon>Actinomycetota</taxon>
        <taxon>Actinomycetes</taxon>
        <taxon>Propionibacteriales</taxon>
        <taxon>Nocardioidaceae</taxon>
        <taxon>Nocardioides</taxon>
    </lineage>
</organism>
<dbReference type="InterPro" id="IPR051550">
    <property type="entry name" value="SCF-Subunits/Alg-Epimerases"/>
</dbReference>
<proteinExistence type="predicted"/>
<dbReference type="RefSeq" id="WP_194503808.1">
    <property type="nucleotide sequence ID" value="NZ_JADIVZ010000006.1"/>
</dbReference>
<protein>
    <submittedName>
        <fullName evidence="3">Right-handed parallel beta-helix repeat-containing protein</fullName>
    </submittedName>
</protein>
<dbReference type="Gene3D" id="2.160.20.10">
    <property type="entry name" value="Single-stranded right-handed beta-helix, Pectin lyase-like"/>
    <property type="match status" value="1"/>
</dbReference>
<dbReference type="Pfam" id="PF13229">
    <property type="entry name" value="Beta_helix"/>
    <property type="match status" value="1"/>
</dbReference>
<comment type="caution">
    <text evidence="3">The sequence shown here is derived from an EMBL/GenBank/DDBJ whole genome shotgun (WGS) entry which is preliminary data.</text>
</comment>
<evidence type="ECO:0000256" key="1">
    <source>
        <dbReference type="ARBA" id="ARBA00022737"/>
    </source>
</evidence>
<dbReference type="SMART" id="SM00710">
    <property type="entry name" value="PbH1"/>
    <property type="match status" value="7"/>
</dbReference>
<name>A0A930UYP1_9ACTN</name>
<dbReference type="EMBL" id="JADIVZ010000006">
    <property type="protein sequence ID" value="MBF4162536.1"/>
    <property type="molecule type" value="Genomic_DNA"/>
</dbReference>
<accession>A0A930UYP1</accession>
<dbReference type="InterPro" id="IPR011050">
    <property type="entry name" value="Pectin_lyase_fold/virulence"/>
</dbReference>
<keyword evidence="1" id="KW-0677">Repeat</keyword>
<dbReference type="Proteomes" id="UP000656804">
    <property type="component" value="Unassembled WGS sequence"/>
</dbReference>
<dbReference type="PANTHER" id="PTHR22990:SF15">
    <property type="entry name" value="F-BOX ONLY PROTEIN 10"/>
    <property type="match status" value="1"/>
</dbReference>
<dbReference type="InterPro" id="IPR006626">
    <property type="entry name" value="PbH1"/>
</dbReference>
<dbReference type="InterPro" id="IPR012334">
    <property type="entry name" value="Pectin_lyas_fold"/>
</dbReference>
<keyword evidence="4" id="KW-1185">Reference proteome</keyword>
<dbReference type="SUPFAM" id="SSF51126">
    <property type="entry name" value="Pectin lyase-like"/>
    <property type="match status" value="1"/>
</dbReference>
<evidence type="ECO:0000259" key="2">
    <source>
        <dbReference type="Pfam" id="PF13229"/>
    </source>
</evidence>
<dbReference type="InterPro" id="IPR039448">
    <property type="entry name" value="Beta_helix"/>
</dbReference>
<dbReference type="AlphaFoldDB" id="A0A930UYP1"/>
<reference evidence="3" key="1">
    <citation type="submission" date="2020-11" db="EMBL/GenBank/DDBJ databases">
        <title>Nocardioides sp. CBS4Y-1, whole genome shotgun sequence.</title>
        <authorList>
            <person name="Tuo L."/>
        </authorList>
    </citation>
    <scope>NUCLEOTIDE SEQUENCE</scope>
    <source>
        <strain evidence="3">CBS4Y-1</strain>
    </source>
</reference>
<sequence>MPTNGLRPASGRRIISILSGLAVAGTALTALGVAPAQARDTSPVRVTDTGAVPDDGGDDLAAFRKAVSLAQQQGRDVYVPAGEYDLSGVLVLNGVRMGGAGSSSTRLVSTDPDNSAIGLTGDKPVLAYLTHVVAGAEGRSNKLGAQNIVVKDATSFGVVNVRASGARGAGILVRNADQGLITGSTIVDPLADGIHLTSGTTGVYVSTNTVRRTGDDGIAVVSYLRDDAPSSDITITGNSVTDGATRGISVVGGNRVAILTNTVQRSGSAGVYIASEGEWATQGVSDVRVAGNTMQASPVNTRTGHASMLVYSSAQPVDNVWFQGNQVIDSPTYAFGSWTRKTLGVSSGSIGHLVYGANVVVNAAWAPLRLMAGDIEIRDNNEGFGE</sequence>
<dbReference type="PANTHER" id="PTHR22990">
    <property type="entry name" value="F-BOX ONLY PROTEIN"/>
    <property type="match status" value="1"/>
</dbReference>
<gene>
    <name evidence="3" type="ORF">ISG29_12630</name>
</gene>
<feature type="domain" description="Right handed beta helix" evidence="2">
    <location>
        <begin position="148"/>
        <end position="278"/>
    </location>
</feature>
<evidence type="ECO:0000313" key="3">
    <source>
        <dbReference type="EMBL" id="MBF4162536.1"/>
    </source>
</evidence>